<accession>A0A7W9QFY2</accession>
<name>A0A7W9QFY2_9ACTN</name>
<gene>
    <name evidence="1" type="ORF">FHS42_006627</name>
</gene>
<protein>
    <submittedName>
        <fullName evidence="1">Uncharacterized protein</fullName>
    </submittedName>
</protein>
<sequence length="56" mass="5910">MVSGFVALEKSGVPTFRADLKIGPNVTPSTLPVNSYSDMTSRCFDLQSGPPGHSVL</sequence>
<proteinExistence type="predicted"/>
<comment type="caution">
    <text evidence="1">The sequence shown here is derived from an EMBL/GenBank/DDBJ whole genome shotgun (WGS) entry which is preliminary data.</text>
</comment>
<dbReference type="Proteomes" id="UP000588098">
    <property type="component" value="Unassembled WGS sequence"/>
</dbReference>
<dbReference type="AlphaFoldDB" id="A0A7W9QFY2"/>
<dbReference type="EMBL" id="JACHJL010000024">
    <property type="protein sequence ID" value="MBB5939533.1"/>
    <property type="molecule type" value="Genomic_DNA"/>
</dbReference>
<evidence type="ECO:0000313" key="2">
    <source>
        <dbReference type="Proteomes" id="UP000588098"/>
    </source>
</evidence>
<organism evidence="1 2">
    <name type="scientific">Streptomyces zagrosensis</name>
    <dbReference type="NCBI Taxonomy" id="1042984"/>
    <lineage>
        <taxon>Bacteria</taxon>
        <taxon>Bacillati</taxon>
        <taxon>Actinomycetota</taxon>
        <taxon>Actinomycetes</taxon>
        <taxon>Kitasatosporales</taxon>
        <taxon>Streptomycetaceae</taxon>
        <taxon>Streptomyces</taxon>
    </lineage>
</organism>
<reference evidence="1 2" key="1">
    <citation type="submission" date="2020-08" db="EMBL/GenBank/DDBJ databases">
        <title>Genomic Encyclopedia of Type Strains, Phase III (KMG-III): the genomes of soil and plant-associated and newly described type strains.</title>
        <authorList>
            <person name="Whitman W."/>
        </authorList>
    </citation>
    <scope>NUCLEOTIDE SEQUENCE [LARGE SCALE GENOMIC DNA]</scope>
    <source>
        <strain evidence="1 2">CECT 8305</strain>
    </source>
</reference>
<evidence type="ECO:0000313" key="1">
    <source>
        <dbReference type="EMBL" id="MBB5939533.1"/>
    </source>
</evidence>
<keyword evidence="2" id="KW-1185">Reference proteome</keyword>